<dbReference type="Proteomes" id="UP000235598">
    <property type="component" value="Unassembled WGS sequence"/>
</dbReference>
<organism evidence="2 3">
    <name type="scientific">Brevibacterium paucivorans</name>
    <dbReference type="NCBI Taxonomy" id="170994"/>
    <lineage>
        <taxon>Bacteria</taxon>
        <taxon>Bacillati</taxon>
        <taxon>Actinomycetota</taxon>
        <taxon>Actinomycetes</taxon>
        <taxon>Micrococcales</taxon>
        <taxon>Brevibacteriaceae</taxon>
        <taxon>Brevibacterium</taxon>
    </lineage>
</organism>
<name>A0A2N6VC61_9MICO</name>
<comment type="caution">
    <text evidence="2">The sequence shown here is derived from an EMBL/GenBank/DDBJ whole genome shotgun (WGS) entry which is preliminary data.</text>
</comment>
<protein>
    <submittedName>
        <fullName evidence="2">Acyl-CoA synthetase</fullName>
    </submittedName>
</protein>
<dbReference type="AlphaFoldDB" id="A0A2N6VC61"/>
<accession>A0A2N6VC61</accession>
<dbReference type="InterPro" id="IPR042099">
    <property type="entry name" value="ANL_N_sf"/>
</dbReference>
<evidence type="ECO:0000256" key="1">
    <source>
        <dbReference type="SAM" id="MobiDB-lite"/>
    </source>
</evidence>
<feature type="non-terminal residue" evidence="2">
    <location>
        <position position="101"/>
    </location>
</feature>
<sequence length="101" mass="10786">QEEVRYILDHSGAKALIIDAEFLPTIADIADELETVTTIGVITDPHAERPANSPAGSPAGTSPLEVGTPFEDLLAASEATTEPAALDWTVDDENRHICLNY</sequence>
<proteinExistence type="predicted"/>
<feature type="region of interest" description="Disordered" evidence="1">
    <location>
        <begin position="44"/>
        <end position="67"/>
    </location>
</feature>
<dbReference type="EMBL" id="PNHK01000846">
    <property type="protein sequence ID" value="PMC96781.1"/>
    <property type="molecule type" value="Genomic_DNA"/>
</dbReference>
<evidence type="ECO:0000313" key="2">
    <source>
        <dbReference type="EMBL" id="PMC96781.1"/>
    </source>
</evidence>
<dbReference type="SUPFAM" id="SSF56801">
    <property type="entry name" value="Acetyl-CoA synthetase-like"/>
    <property type="match status" value="1"/>
</dbReference>
<reference evidence="2 3" key="1">
    <citation type="submission" date="2017-09" db="EMBL/GenBank/DDBJ databases">
        <title>Bacterial strain isolated from the female urinary microbiota.</title>
        <authorList>
            <person name="Thomas-White K."/>
            <person name="Kumar N."/>
            <person name="Forster S."/>
            <person name="Putonti C."/>
            <person name="Lawley T."/>
            <person name="Wolfe A.J."/>
        </authorList>
    </citation>
    <scope>NUCLEOTIDE SEQUENCE [LARGE SCALE GENOMIC DNA]</scope>
    <source>
        <strain evidence="2 3">UMB1301</strain>
    </source>
</reference>
<dbReference type="Gene3D" id="3.40.50.12780">
    <property type="entry name" value="N-terminal domain of ligase-like"/>
    <property type="match status" value="1"/>
</dbReference>
<feature type="non-terminal residue" evidence="2">
    <location>
        <position position="1"/>
    </location>
</feature>
<gene>
    <name evidence="2" type="ORF">CJ199_16510</name>
</gene>
<evidence type="ECO:0000313" key="3">
    <source>
        <dbReference type="Proteomes" id="UP000235598"/>
    </source>
</evidence>